<organism evidence="2 3">
    <name type="scientific">Helicobacter pylori UM037</name>
    <dbReference type="NCBI Taxonomy" id="1321939"/>
    <lineage>
        <taxon>Bacteria</taxon>
        <taxon>Pseudomonadati</taxon>
        <taxon>Campylobacterota</taxon>
        <taxon>Epsilonproteobacteria</taxon>
        <taxon>Campylobacterales</taxon>
        <taxon>Helicobacteraceae</taxon>
        <taxon>Helicobacter</taxon>
    </lineage>
</organism>
<evidence type="ECO:0000313" key="3">
    <source>
        <dbReference type="Proteomes" id="UP000015893"/>
    </source>
</evidence>
<dbReference type="EMBL" id="AUSI01000039">
    <property type="protein sequence ID" value="EQK94360.1"/>
    <property type="molecule type" value="Genomic_DNA"/>
</dbReference>
<accession>A0AB33Z648</accession>
<dbReference type="AlphaFoldDB" id="A0AB33Z648"/>
<name>A0AB33Z648_HELPX</name>
<comment type="caution">
    <text evidence="2">The sequence shown here is derived from an EMBL/GenBank/DDBJ whole genome shotgun (WGS) entry which is preliminary data.</text>
</comment>
<evidence type="ECO:0000313" key="2">
    <source>
        <dbReference type="EMBL" id="EQK94360.1"/>
    </source>
</evidence>
<sequence>MLACSLISSLACLTPLLSSSMILSVLLLNLAFLALNSKFLLNSLMLWLLSSARFM</sequence>
<gene>
    <name evidence="2" type="ORF">N198_08090</name>
    <name evidence="1" type="ORF">N198_08630</name>
</gene>
<protein>
    <submittedName>
        <fullName evidence="2">Uncharacterized protein</fullName>
    </submittedName>
</protein>
<evidence type="ECO:0000313" key="1">
    <source>
        <dbReference type="EMBL" id="EQK94259.1"/>
    </source>
</evidence>
<reference evidence="2 3" key="1">
    <citation type="journal article" date="2013" name="Genome Announc.">
        <title>Multiple genome sequences of Helicobacter pylori strains of diverse disease and antibiotic resistance backgrounds from Malaysia.</title>
        <authorList>
            <person name="Rehvathy V."/>
            <person name="Tan M.H."/>
            <person name="Gunaletchumy S.P."/>
            <person name="Teh X."/>
            <person name="Wang S."/>
            <person name="Baybayan P."/>
            <person name="Singh S."/>
            <person name="Ashby M."/>
            <person name="Kaakoush N.O."/>
            <person name="Mitchell H.M."/>
            <person name="Croft L.J."/>
            <person name="Goh K.L."/>
            <person name="Loke M.F."/>
            <person name="Vadivelu J."/>
        </authorList>
    </citation>
    <scope>NUCLEOTIDE SEQUENCE [LARGE SCALE GENOMIC DNA]</scope>
    <source>
        <strain evidence="2 3">UM037</strain>
    </source>
</reference>
<dbReference type="Proteomes" id="UP000015893">
    <property type="component" value="Unassembled WGS sequence"/>
</dbReference>
<proteinExistence type="predicted"/>
<dbReference type="EMBL" id="AUSI01000044">
    <property type="protein sequence ID" value="EQK94259.1"/>
    <property type="molecule type" value="Genomic_DNA"/>
</dbReference>